<sequence length="157" mass="17699">MSSRMLKKKVTSIANSMKLPEGSFAASPSWQKGCLLRNRLPMWTRMRQGQTPAEADETVRAFATKVSEFMVTHGIEKIYNADQTGFFLEYVPKMNVNDKGQKTVWVRSGGKDKERLTTMLLGDSEGTKYPPFIVVHTTQSKRVEEAVENDSQRHGLG</sequence>
<proteinExistence type="predicted"/>
<reference evidence="1" key="2">
    <citation type="submission" date="2011-02" db="EMBL/GenBank/DDBJ databases">
        <authorList>
            <person name="MacLean D."/>
        </authorList>
    </citation>
    <scope>NUCLEOTIDE SEQUENCE</scope>
</reference>
<dbReference type="AlphaFoldDB" id="F0WRE6"/>
<dbReference type="EMBL" id="FR824258">
    <property type="protein sequence ID" value="CCA23909.1"/>
    <property type="molecule type" value="Genomic_DNA"/>
</dbReference>
<gene>
    <name evidence="1" type="primary">AlNc14C213G8950</name>
    <name evidence="1" type="ORF">ALNC14_100530</name>
</gene>
<accession>F0WRE6</accession>
<evidence type="ECO:0000313" key="1">
    <source>
        <dbReference type="EMBL" id="CCA23909.1"/>
    </source>
</evidence>
<protein>
    <submittedName>
        <fullName evidence="1">Uncharacterized protein AlNc14C213G8950</fullName>
    </submittedName>
</protein>
<reference evidence="1" key="1">
    <citation type="journal article" date="2011" name="PLoS Biol.">
        <title>Gene gain and loss during evolution of obligate parasitism in the white rust pathogen of Arabidopsis thaliana.</title>
        <authorList>
            <person name="Kemen E."/>
            <person name="Gardiner A."/>
            <person name="Schultz-Larsen T."/>
            <person name="Kemen A.C."/>
            <person name="Balmuth A.L."/>
            <person name="Robert-Seilaniantz A."/>
            <person name="Bailey K."/>
            <person name="Holub E."/>
            <person name="Studholme D.J."/>
            <person name="Maclean D."/>
            <person name="Jones J.D."/>
        </authorList>
    </citation>
    <scope>NUCLEOTIDE SEQUENCE</scope>
</reference>
<organism evidence="1">
    <name type="scientific">Albugo laibachii Nc14</name>
    <dbReference type="NCBI Taxonomy" id="890382"/>
    <lineage>
        <taxon>Eukaryota</taxon>
        <taxon>Sar</taxon>
        <taxon>Stramenopiles</taxon>
        <taxon>Oomycota</taxon>
        <taxon>Peronosporomycetes</taxon>
        <taxon>Albuginales</taxon>
        <taxon>Albuginaceae</taxon>
        <taxon>Albugo</taxon>
    </lineage>
</organism>
<name>F0WRE6_9STRA</name>
<dbReference type="HOGENOM" id="CLU_031434_4_1_1"/>